<organism evidence="2 3">
    <name type="scientific">Candidatus Onthousia excrementipullorum</name>
    <dbReference type="NCBI Taxonomy" id="2840884"/>
    <lineage>
        <taxon>Bacteria</taxon>
        <taxon>Bacillati</taxon>
        <taxon>Bacillota</taxon>
        <taxon>Bacilli</taxon>
        <taxon>Candidatus Onthousia</taxon>
    </lineage>
</organism>
<dbReference type="Pfam" id="PF00583">
    <property type="entry name" value="Acetyltransf_1"/>
    <property type="match status" value="1"/>
</dbReference>
<dbReference type="Proteomes" id="UP000824232">
    <property type="component" value="Unassembled WGS sequence"/>
</dbReference>
<dbReference type="SUPFAM" id="SSF55729">
    <property type="entry name" value="Acyl-CoA N-acyltransferases (Nat)"/>
    <property type="match status" value="1"/>
</dbReference>
<dbReference type="AlphaFoldDB" id="A0A9D1DTA6"/>
<reference evidence="2" key="1">
    <citation type="submission" date="2020-10" db="EMBL/GenBank/DDBJ databases">
        <authorList>
            <person name="Gilroy R."/>
        </authorList>
    </citation>
    <scope>NUCLEOTIDE SEQUENCE</scope>
    <source>
        <strain evidence="2">CHK184-20233</strain>
    </source>
</reference>
<dbReference type="PROSITE" id="PS51186">
    <property type="entry name" value="GNAT"/>
    <property type="match status" value="1"/>
</dbReference>
<reference evidence="2" key="2">
    <citation type="journal article" date="2021" name="PeerJ">
        <title>Extensive microbial diversity within the chicken gut microbiome revealed by metagenomics and culture.</title>
        <authorList>
            <person name="Gilroy R."/>
            <person name="Ravi A."/>
            <person name="Getino M."/>
            <person name="Pursley I."/>
            <person name="Horton D.L."/>
            <person name="Alikhan N.F."/>
            <person name="Baker D."/>
            <person name="Gharbi K."/>
            <person name="Hall N."/>
            <person name="Watson M."/>
            <person name="Adriaenssens E.M."/>
            <person name="Foster-Nyarko E."/>
            <person name="Jarju S."/>
            <person name="Secka A."/>
            <person name="Antonio M."/>
            <person name="Oren A."/>
            <person name="Chaudhuri R.R."/>
            <person name="La Ragione R."/>
            <person name="Hildebrand F."/>
            <person name="Pallen M.J."/>
        </authorList>
    </citation>
    <scope>NUCLEOTIDE SEQUENCE</scope>
    <source>
        <strain evidence="2">CHK184-20233</strain>
    </source>
</reference>
<dbReference type="InterPro" id="IPR000182">
    <property type="entry name" value="GNAT_dom"/>
</dbReference>
<evidence type="ECO:0000259" key="1">
    <source>
        <dbReference type="PROSITE" id="PS51186"/>
    </source>
</evidence>
<name>A0A9D1DTA6_9FIRM</name>
<proteinExistence type="predicted"/>
<dbReference type="Gene3D" id="3.40.630.30">
    <property type="match status" value="1"/>
</dbReference>
<dbReference type="EMBL" id="DVHC01000013">
    <property type="protein sequence ID" value="HIR58616.1"/>
    <property type="molecule type" value="Genomic_DNA"/>
</dbReference>
<comment type="caution">
    <text evidence="2">The sequence shown here is derived from an EMBL/GenBank/DDBJ whole genome shotgun (WGS) entry which is preliminary data.</text>
</comment>
<dbReference type="InterPro" id="IPR016181">
    <property type="entry name" value="Acyl_CoA_acyltransferase"/>
</dbReference>
<dbReference type="GO" id="GO:0016747">
    <property type="term" value="F:acyltransferase activity, transferring groups other than amino-acyl groups"/>
    <property type="evidence" value="ECO:0007669"/>
    <property type="project" value="InterPro"/>
</dbReference>
<feature type="domain" description="N-acetyltransferase" evidence="1">
    <location>
        <begin position="24"/>
        <end position="174"/>
    </location>
</feature>
<gene>
    <name evidence="2" type="ORF">IAB38_01055</name>
</gene>
<accession>A0A9D1DTA6</accession>
<evidence type="ECO:0000313" key="2">
    <source>
        <dbReference type="EMBL" id="HIR58616.1"/>
    </source>
</evidence>
<sequence length="183" mass="21743">MKNIVLIEPKLEEYYYEQKLLSDKDTMSYNAGYDVFYNGYHYNTGCIDFDKDKWLEKYNKRKDKNTFFAYIKDVNLNKYVGYVNYNYNNKENRYECGVVIESKYRGCGYSKPALILLCKQAFSSGIDSLYDSFEKNRVHALKLFQNVGFEIVEEKKWKNFNQIVSGVVVKIERNKFIKSNLTK</sequence>
<protein>
    <submittedName>
        <fullName evidence="2">GNAT family N-acetyltransferase</fullName>
    </submittedName>
</protein>
<evidence type="ECO:0000313" key="3">
    <source>
        <dbReference type="Proteomes" id="UP000824232"/>
    </source>
</evidence>